<dbReference type="EMBL" id="CP006736">
    <property type="protein sequence ID" value="AHA66974.1"/>
    <property type="molecule type" value="Genomic_DNA"/>
</dbReference>
<evidence type="ECO:0000313" key="2">
    <source>
        <dbReference type="Proteomes" id="UP000031647"/>
    </source>
</evidence>
<evidence type="ECO:0000313" key="1">
    <source>
        <dbReference type="EMBL" id="AHA66974.1"/>
    </source>
</evidence>
<dbReference type="KEGG" id="sdz:Asd1617_04147"/>
<reference evidence="1 2" key="1">
    <citation type="submission" date="2013-09" db="EMBL/GenBank/DDBJ databases">
        <title>Comparative genomics of Sd1617 to representative strains in evaluating its pathogenesis.</title>
        <authorList>
            <person name="Aksomboon Vongsawan A."/>
            <person name="Kapatral V."/>
            <person name="Vaisvil B."/>
            <person name="Serichantalergs O."/>
            <person name="Hale T.L."/>
            <person name="Mason C.J."/>
        </authorList>
    </citation>
    <scope>NUCLEOTIDE SEQUENCE [LARGE SCALE GENOMIC DNA]</scope>
    <source>
        <strain evidence="1 2">1617</strain>
    </source>
</reference>
<dbReference type="AlphaFoldDB" id="A0A0A6ZYR9"/>
<name>A0A0A6ZYR9_SHIDY</name>
<organism evidence="1 2">
    <name type="scientific">Shigella dysenteriae 1617</name>
    <dbReference type="NCBI Taxonomy" id="754093"/>
    <lineage>
        <taxon>Bacteria</taxon>
        <taxon>Pseudomonadati</taxon>
        <taxon>Pseudomonadota</taxon>
        <taxon>Gammaproteobacteria</taxon>
        <taxon>Enterobacterales</taxon>
        <taxon>Enterobacteriaceae</taxon>
        <taxon>Shigella</taxon>
    </lineage>
</organism>
<proteinExistence type="predicted"/>
<gene>
    <name evidence="1" type="ORF">Asd1617_04147</name>
</gene>
<dbReference type="HOGENOM" id="CLU_1905334_0_0_6"/>
<protein>
    <submittedName>
        <fullName evidence="1">Transposase</fullName>
    </submittedName>
</protein>
<dbReference type="Proteomes" id="UP000031647">
    <property type="component" value="Chromosome"/>
</dbReference>
<accession>A0A0A6ZYR9</accession>
<sequence length="133" mass="14210">MGRIKPDSPRLVNQISSIYCRLHNLSSLCRYCTHCQANQAAESGIARRSAGSMLTTGNILMPQMRNPVASSNKPPTALKSAIIDGVVSGNISAAAHASVNWMISNGTAVKHGNCSSLTPLLNPVRTRKSLIWP</sequence>